<evidence type="ECO:0000313" key="4">
    <source>
        <dbReference type="Proteomes" id="UP001385499"/>
    </source>
</evidence>
<comment type="subunit">
    <text evidence="1">Homodimer.</text>
</comment>
<dbReference type="RefSeq" id="WP_340272804.1">
    <property type="nucleotide sequence ID" value="NZ_JBAKIA010000002.1"/>
</dbReference>
<dbReference type="Gene3D" id="3.30.70.100">
    <property type="match status" value="1"/>
</dbReference>
<gene>
    <name evidence="3" type="ORF">V6575_04035</name>
</gene>
<evidence type="ECO:0000256" key="1">
    <source>
        <dbReference type="ARBA" id="ARBA00011738"/>
    </source>
</evidence>
<dbReference type="Proteomes" id="UP001385499">
    <property type="component" value="Unassembled WGS sequence"/>
</dbReference>
<name>A0ABU8TGH3_9HYPH</name>
<reference evidence="3 4" key="1">
    <citation type="submission" date="2024-02" db="EMBL/GenBank/DDBJ databases">
        <title>Roseibium algae sp. nov., isolated from marine alga (Grateloupia sp.), showing potential in myo-inositol conversion.</title>
        <authorList>
            <person name="Wang Y."/>
        </authorList>
    </citation>
    <scope>NUCLEOTIDE SEQUENCE [LARGE SCALE GENOMIC DNA]</scope>
    <source>
        <strain evidence="3 4">H3510</strain>
    </source>
</reference>
<organism evidence="3 4">
    <name type="scientific">Roseibium algae</name>
    <dbReference type="NCBI Taxonomy" id="3123038"/>
    <lineage>
        <taxon>Bacteria</taxon>
        <taxon>Pseudomonadati</taxon>
        <taxon>Pseudomonadota</taxon>
        <taxon>Alphaproteobacteria</taxon>
        <taxon>Hyphomicrobiales</taxon>
        <taxon>Stappiaceae</taxon>
        <taxon>Roseibium</taxon>
    </lineage>
</organism>
<dbReference type="Pfam" id="PF07876">
    <property type="entry name" value="Dabb"/>
    <property type="match status" value="1"/>
</dbReference>
<dbReference type="PANTHER" id="PTHR33178:SF10">
    <property type="entry name" value="STRESS-RESPONSE A_B BARREL DOMAIN-CONTAINING PROTEIN"/>
    <property type="match status" value="1"/>
</dbReference>
<accession>A0ABU8TGH3</accession>
<dbReference type="InterPro" id="IPR011008">
    <property type="entry name" value="Dimeric_a/b-barrel"/>
</dbReference>
<sequence>MIRHCVFLNFKDDVTEGDKQKHYNQFAALKDIIPGQIADHYGPSASPEGMEHGFTDGFIMDFTDAAARDAYLAHPEHQKAGAALVEACKDGVSGILVFDLEIA</sequence>
<dbReference type="PROSITE" id="PS51502">
    <property type="entry name" value="S_R_A_B_BARREL"/>
    <property type="match status" value="1"/>
</dbReference>
<feature type="domain" description="Stress-response A/B barrel" evidence="2">
    <location>
        <begin position="2"/>
        <end position="100"/>
    </location>
</feature>
<evidence type="ECO:0000259" key="2">
    <source>
        <dbReference type="PROSITE" id="PS51502"/>
    </source>
</evidence>
<evidence type="ECO:0000313" key="3">
    <source>
        <dbReference type="EMBL" id="MEJ8473245.1"/>
    </source>
</evidence>
<dbReference type="SUPFAM" id="SSF54909">
    <property type="entry name" value="Dimeric alpha+beta barrel"/>
    <property type="match status" value="1"/>
</dbReference>
<dbReference type="EMBL" id="JBAKIA010000002">
    <property type="protein sequence ID" value="MEJ8473245.1"/>
    <property type="molecule type" value="Genomic_DNA"/>
</dbReference>
<proteinExistence type="predicted"/>
<comment type="caution">
    <text evidence="3">The sequence shown here is derived from an EMBL/GenBank/DDBJ whole genome shotgun (WGS) entry which is preliminary data.</text>
</comment>
<dbReference type="InterPro" id="IPR013097">
    <property type="entry name" value="Dabb"/>
</dbReference>
<dbReference type="InterPro" id="IPR044662">
    <property type="entry name" value="HS1/DABB1-like"/>
</dbReference>
<dbReference type="PANTHER" id="PTHR33178">
    <property type="match status" value="1"/>
</dbReference>
<keyword evidence="4" id="KW-1185">Reference proteome</keyword>
<dbReference type="SMART" id="SM00886">
    <property type="entry name" value="Dabb"/>
    <property type="match status" value="1"/>
</dbReference>
<protein>
    <submittedName>
        <fullName evidence="3">Dabb family protein</fullName>
    </submittedName>
</protein>